<dbReference type="InterPro" id="IPR001959">
    <property type="entry name" value="Transposase"/>
</dbReference>
<keyword evidence="4" id="KW-0238">DNA-binding</keyword>
<keyword evidence="3" id="KW-0815">Transposition</keyword>
<dbReference type="EMBL" id="AZGI01000073">
    <property type="protein sequence ID" value="KRM37661.1"/>
    <property type="molecule type" value="Genomic_DNA"/>
</dbReference>
<protein>
    <submittedName>
        <fullName evidence="8">Transposase</fullName>
    </submittedName>
</protein>
<dbReference type="Pfam" id="PF01385">
    <property type="entry name" value="OrfB_IS605"/>
    <property type="match status" value="1"/>
</dbReference>
<dbReference type="PANTHER" id="PTHR30405">
    <property type="entry name" value="TRANSPOSASE"/>
    <property type="match status" value="1"/>
</dbReference>
<evidence type="ECO:0000313" key="8">
    <source>
        <dbReference type="EMBL" id="KRM37661.1"/>
    </source>
</evidence>
<dbReference type="PATRIC" id="fig|1423754.3.peg.90"/>
<evidence type="ECO:0000259" key="7">
    <source>
        <dbReference type="Pfam" id="PF07282"/>
    </source>
</evidence>
<accession>A0A0R1Y6H3</accession>
<evidence type="ECO:0000256" key="3">
    <source>
        <dbReference type="ARBA" id="ARBA00022578"/>
    </source>
</evidence>
<evidence type="ECO:0000313" key="9">
    <source>
        <dbReference type="Proteomes" id="UP000051223"/>
    </source>
</evidence>
<dbReference type="AlphaFoldDB" id="A0A0R1Y6H3"/>
<dbReference type="NCBIfam" id="TIGR01766">
    <property type="entry name" value="IS200/IS605 family accessory protein TnpB-like domain"/>
    <property type="match status" value="1"/>
</dbReference>
<comment type="caution">
    <text evidence="8">The sequence shown here is derived from an EMBL/GenBank/DDBJ whole genome shotgun (WGS) entry which is preliminary data.</text>
</comment>
<keyword evidence="5" id="KW-0233">DNA recombination</keyword>
<reference evidence="8 9" key="1">
    <citation type="journal article" date="2015" name="Genome Announc.">
        <title>Expanding the biotechnology potential of lactobacilli through comparative genomics of 213 strains and associated genera.</title>
        <authorList>
            <person name="Sun Z."/>
            <person name="Harris H.M."/>
            <person name="McCann A."/>
            <person name="Guo C."/>
            <person name="Argimon S."/>
            <person name="Zhang W."/>
            <person name="Yang X."/>
            <person name="Jeffery I.B."/>
            <person name="Cooney J.C."/>
            <person name="Kagawa T.F."/>
            <person name="Liu W."/>
            <person name="Song Y."/>
            <person name="Salvetti E."/>
            <person name="Wrobel A."/>
            <person name="Rasinkangas P."/>
            <person name="Parkhill J."/>
            <person name="Rea M.C."/>
            <person name="O'Sullivan O."/>
            <person name="Ritari J."/>
            <person name="Douillard F.P."/>
            <person name="Paul Ross R."/>
            <person name="Yang R."/>
            <person name="Briner A.E."/>
            <person name="Felis G.E."/>
            <person name="de Vos W.M."/>
            <person name="Barrangou R."/>
            <person name="Klaenhammer T.R."/>
            <person name="Caufield P.W."/>
            <person name="Cui Y."/>
            <person name="Zhang H."/>
            <person name="O'Toole P.W."/>
        </authorList>
    </citation>
    <scope>NUCLEOTIDE SEQUENCE [LARGE SCALE GENOMIC DNA]</scope>
    <source>
        <strain evidence="8 9">DSM 5661</strain>
    </source>
</reference>
<feature type="domain" description="Cas12f1-like TNB" evidence="7">
    <location>
        <begin position="244"/>
        <end position="310"/>
    </location>
</feature>
<name>A0A0R1Y6H3_9LACO</name>
<dbReference type="InterPro" id="IPR010095">
    <property type="entry name" value="Cas12f1-like_TNB"/>
</dbReference>
<comment type="similarity">
    <text evidence="2">In the N-terminal section; belongs to the transposase 2 family.</text>
</comment>
<dbReference type="Proteomes" id="UP000051223">
    <property type="component" value="Unassembled WGS sequence"/>
</dbReference>
<proteinExistence type="inferred from homology"/>
<sequence>MKNSDSSSLQLVNEFLTQSWKNFFQDKTGKIGKPRFHSRKYLKKSYTGKSIIKIVGRRYLKIPKLGYIKTSKTGALRNIKIKRYTVMLEPTGKYYLSLQAEVPEPQKHRLTGKAIGIDVGVADLAILSNGLKYSSFDGSYFEKKAKAWQRKYSRRRHWAKLLALQDKNRKVLCPRSLESFANWQKAQKLKARYQAKAANQRKDYLHKLTTHLVKQYDVIVIEDLKTKNLQHNHCLAKSIANASWRMFRQMLEYKCKWYGKKLIAVDPKNTSRICSECSYNSGAKPLEIREWTCPKCQTRHDRDINAAINILHKARPTGQGLAMVKS</sequence>
<organism evidence="8 9">
    <name type="scientific">Lactobacillus hamsteri DSM 5661 = JCM 6256</name>
    <dbReference type="NCBI Taxonomy" id="1423754"/>
    <lineage>
        <taxon>Bacteria</taxon>
        <taxon>Bacillati</taxon>
        <taxon>Bacillota</taxon>
        <taxon>Bacilli</taxon>
        <taxon>Lactobacillales</taxon>
        <taxon>Lactobacillaceae</taxon>
        <taxon>Lactobacillus</taxon>
    </lineage>
</organism>
<evidence type="ECO:0000259" key="6">
    <source>
        <dbReference type="Pfam" id="PF01385"/>
    </source>
</evidence>
<evidence type="ECO:0000256" key="5">
    <source>
        <dbReference type="ARBA" id="ARBA00023172"/>
    </source>
</evidence>
<evidence type="ECO:0000256" key="1">
    <source>
        <dbReference type="ARBA" id="ARBA00008761"/>
    </source>
</evidence>
<dbReference type="Pfam" id="PF07282">
    <property type="entry name" value="Cas12f1-like_TNB"/>
    <property type="match status" value="1"/>
</dbReference>
<feature type="domain" description="Probable transposase IS891/IS1136/IS1341" evidence="6">
    <location>
        <begin position="98"/>
        <end position="230"/>
    </location>
</feature>
<comment type="similarity">
    <text evidence="1">In the C-terminal section; belongs to the transposase 35 family.</text>
</comment>
<dbReference type="PANTHER" id="PTHR30405:SF25">
    <property type="entry name" value="RNA-GUIDED DNA ENDONUCLEASE INSQ-RELATED"/>
    <property type="match status" value="1"/>
</dbReference>
<dbReference type="NCBIfam" id="NF040570">
    <property type="entry name" value="guided_TnpB"/>
    <property type="match status" value="1"/>
</dbReference>
<dbReference type="GO" id="GO:0003677">
    <property type="term" value="F:DNA binding"/>
    <property type="evidence" value="ECO:0007669"/>
    <property type="project" value="UniProtKB-KW"/>
</dbReference>
<dbReference type="STRING" id="1423754.FC39_GL000086"/>
<dbReference type="GO" id="GO:0006310">
    <property type="term" value="P:DNA recombination"/>
    <property type="evidence" value="ECO:0007669"/>
    <property type="project" value="UniProtKB-KW"/>
</dbReference>
<evidence type="ECO:0000256" key="4">
    <source>
        <dbReference type="ARBA" id="ARBA00023125"/>
    </source>
</evidence>
<gene>
    <name evidence="8" type="ORF">FC39_GL000086</name>
</gene>
<dbReference type="GO" id="GO:0032196">
    <property type="term" value="P:transposition"/>
    <property type="evidence" value="ECO:0007669"/>
    <property type="project" value="UniProtKB-KW"/>
</dbReference>
<dbReference type="InterPro" id="IPR051399">
    <property type="entry name" value="RNA-guided_DNA_endo/Transpos"/>
</dbReference>
<keyword evidence="9" id="KW-1185">Reference proteome</keyword>
<evidence type="ECO:0000256" key="2">
    <source>
        <dbReference type="ARBA" id="ARBA00011044"/>
    </source>
</evidence>
<dbReference type="eggNOG" id="COG0675">
    <property type="taxonomic scope" value="Bacteria"/>
</dbReference>